<dbReference type="InParanoid" id="K0KX64"/>
<sequence length="298" mass="34482">MDISIDTSQPLEDLYRQSLKLNIELFELLNKQFEYKKNLEKSIDEVTKSFQDLSNNIPKTPRERQRWLEALSNLPDQFNSITSLRTNETANGTTNETTTSTSNESNTTTDQTSNNQPGFISRTFNWINDNANRFNNDLNQLRQQNQAARHDDYITSNTLSSLIIDSLPIIIICLEFKYNSTLEQTIHCMVDPYYVGIAVDIVMKGLITIGFDHQFSRITSGFLNNHNKINILFTIIRVAIRCFIITKIVQIYGEEDTPGDVLNKILEKANEIDFFDKYYLYIMFVPMGISHFITRMLN</sequence>
<keyword evidence="3" id="KW-1185">Reference proteome</keyword>
<gene>
    <name evidence="2" type="ORF">BN7_5662</name>
</gene>
<proteinExistence type="predicted"/>
<feature type="compositionally biased region" description="Low complexity" evidence="1">
    <location>
        <begin position="86"/>
        <end position="115"/>
    </location>
</feature>
<evidence type="ECO:0000313" key="2">
    <source>
        <dbReference type="EMBL" id="CCH46074.1"/>
    </source>
</evidence>
<organism evidence="2 3">
    <name type="scientific">Wickerhamomyces ciferrii (strain ATCC 14091 / BCRC 22168 / CBS 111 / JCM 3599 / NBRC 0793 / NRRL Y-1031 F-60-10)</name>
    <name type="common">Yeast</name>
    <name type="synonym">Pichia ciferrii</name>
    <dbReference type="NCBI Taxonomy" id="1206466"/>
    <lineage>
        <taxon>Eukaryota</taxon>
        <taxon>Fungi</taxon>
        <taxon>Dikarya</taxon>
        <taxon>Ascomycota</taxon>
        <taxon>Saccharomycotina</taxon>
        <taxon>Saccharomycetes</taxon>
        <taxon>Phaffomycetales</taxon>
        <taxon>Wickerhamomycetaceae</taxon>
        <taxon>Wickerhamomyces</taxon>
    </lineage>
</organism>
<dbReference type="EMBL" id="CAIF01000224">
    <property type="protein sequence ID" value="CCH46074.1"/>
    <property type="molecule type" value="Genomic_DNA"/>
</dbReference>
<dbReference type="HOGENOM" id="CLU_960441_0_0_1"/>
<reference evidence="2 3" key="1">
    <citation type="journal article" date="2012" name="Eukaryot. Cell">
        <title>Draft genome sequence of Wickerhamomyces ciferrii NRRL Y-1031 F-60-10.</title>
        <authorList>
            <person name="Schneider J."/>
            <person name="Andrea H."/>
            <person name="Blom J."/>
            <person name="Jaenicke S."/>
            <person name="Ruckert C."/>
            <person name="Schorsch C."/>
            <person name="Szczepanowski R."/>
            <person name="Farwick M."/>
            <person name="Goesmann A."/>
            <person name="Puhler A."/>
            <person name="Schaffer S."/>
            <person name="Tauch A."/>
            <person name="Kohler T."/>
            <person name="Brinkrolf K."/>
        </authorList>
    </citation>
    <scope>NUCLEOTIDE SEQUENCE [LARGE SCALE GENOMIC DNA]</scope>
    <source>
        <strain evidence="3">ATCC 14091 / BCRC 22168 / CBS 111 / JCM 3599 / NBRC 0793 / NRRL Y-1031 F-60-10</strain>
    </source>
</reference>
<name>K0KX64_WICCF</name>
<dbReference type="AlphaFoldDB" id="K0KX64"/>
<comment type="caution">
    <text evidence="2">The sequence shown here is derived from an EMBL/GenBank/DDBJ whole genome shotgun (WGS) entry which is preliminary data.</text>
</comment>
<protein>
    <submittedName>
        <fullName evidence="2">Uncharacterized protein</fullName>
    </submittedName>
</protein>
<evidence type="ECO:0000256" key="1">
    <source>
        <dbReference type="SAM" id="MobiDB-lite"/>
    </source>
</evidence>
<dbReference type="Proteomes" id="UP000009328">
    <property type="component" value="Unassembled WGS sequence"/>
</dbReference>
<evidence type="ECO:0000313" key="3">
    <source>
        <dbReference type="Proteomes" id="UP000009328"/>
    </source>
</evidence>
<accession>K0KX64</accession>
<feature type="region of interest" description="Disordered" evidence="1">
    <location>
        <begin position="81"/>
        <end position="115"/>
    </location>
</feature>